<organism evidence="1 2">
    <name type="scientific">Rhododendron griersonianum</name>
    <dbReference type="NCBI Taxonomy" id="479676"/>
    <lineage>
        <taxon>Eukaryota</taxon>
        <taxon>Viridiplantae</taxon>
        <taxon>Streptophyta</taxon>
        <taxon>Embryophyta</taxon>
        <taxon>Tracheophyta</taxon>
        <taxon>Spermatophyta</taxon>
        <taxon>Magnoliopsida</taxon>
        <taxon>eudicotyledons</taxon>
        <taxon>Gunneridae</taxon>
        <taxon>Pentapetalae</taxon>
        <taxon>asterids</taxon>
        <taxon>Ericales</taxon>
        <taxon>Ericaceae</taxon>
        <taxon>Ericoideae</taxon>
        <taxon>Rhodoreae</taxon>
        <taxon>Rhododendron</taxon>
    </lineage>
</organism>
<gene>
    <name evidence="1" type="ORF">RHGRI_011939</name>
</gene>
<protein>
    <submittedName>
        <fullName evidence="1">Uncharacterized protein</fullName>
    </submittedName>
</protein>
<evidence type="ECO:0000313" key="1">
    <source>
        <dbReference type="EMBL" id="KAG5554244.1"/>
    </source>
</evidence>
<keyword evidence="2" id="KW-1185">Reference proteome</keyword>
<accession>A0AAV6KQ45</accession>
<dbReference type="Proteomes" id="UP000823749">
    <property type="component" value="Chromosome 4"/>
</dbReference>
<name>A0AAV6KQ45_9ERIC</name>
<dbReference type="PANTHER" id="PTHR10688">
    <property type="entry name" value="PWWP DOMAIN-CONTAINING PROTEIN"/>
    <property type="match status" value="1"/>
</dbReference>
<reference evidence="1" key="1">
    <citation type="submission" date="2020-08" db="EMBL/GenBank/DDBJ databases">
        <title>Plant Genome Project.</title>
        <authorList>
            <person name="Zhang R.-G."/>
        </authorList>
    </citation>
    <scope>NUCLEOTIDE SEQUENCE</scope>
    <source>
        <strain evidence="1">WSP0</strain>
        <tissue evidence="1">Leaf</tissue>
    </source>
</reference>
<proteinExistence type="predicted"/>
<comment type="caution">
    <text evidence="1">The sequence shown here is derived from an EMBL/GenBank/DDBJ whole genome shotgun (WGS) entry which is preliminary data.</text>
</comment>
<dbReference type="AlphaFoldDB" id="A0AAV6KQ45"/>
<dbReference type="InterPro" id="IPR052657">
    <property type="entry name" value="PDP_family_Arabidopsis"/>
</dbReference>
<dbReference type="EMBL" id="JACTNZ010000004">
    <property type="protein sequence ID" value="KAG5554244.1"/>
    <property type="molecule type" value="Genomic_DNA"/>
</dbReference>
<dbReference type="PANTHER" id="PTHR10688:SF5">
    <property type="entry name" value="PWWP DOMAIN-CONTAINING PROTEIN 1-RELATED"/>
    <property type="match status" value="1"/>
</dbReference>
<evidence type="ECO:0000313" key="2">
    <source>
        <dbReference type="Proteomes" id="UP000823749"/>
    </source>
</evidence>
<sequence>MVVMKFPRQLPLPLVSEMKAKFARFGKLDELGTCVFWKSSMCQVNYSLRASKVLFPDGSGESSKPVEEDYRGVVPKLRSGLKKSTNDENGSIDSITKADNAINKKYCQVEARKNESKVLVLPPVTSTFPSKC</sequence>